<evidence type="ECO:0000313" key="4">
    <source>
        <dbReference type="Proteomes" id="UP000248627"/>
    </source>
</evidence>
<dbReference type="AlphaFoldDB" id="A0A2W2CL30"/>
<name>A0A2W2CL30_9ACTN</name>
<gene>
    <name evidence="3" type="ORF">C1I93_03325</name>
</gene>
<dbReference type="PANTHER" id="PTHR42997:SF1">
    <property type="entry name" value="AP-4-A PHOSPHORYLASE"/>
    <property type="match status" value="1"/>
</dbReference>
<dbReference type="OrthoDB" id="9784774at2"/>
<protein>
    <submittedName>
        <fullName evidence="3">HIT family protein</fullName>
    </submittedName>
</protein>
<dbReference type="InterPro" id="IPR011146">
    <property type="entry name" value="HIT-like"/>
</dbReference>
<dbReference type="Pfam" id="PF01230">
    <property type="entry name" value="HIT"/>
    <property type="match status" value="1"/>
</dbReference>
<dbReference type="PANTHER" id="PTHR42997">
    <property type="entry name" value="HIT FAMILY HYDROLASE"/>
    <property type="match status" value="1"/>
</dbReference>
<dbReference type="InterPro" id="IPR052908">
    <property type="entry name" value="AP-4-A_phosphorylase"/>
</dbReference>
<proteinExistence type="predicted"/>
<comment type="caution">
    <text evidence="3">The sequence shown here is derived from an EMBL/GenBank/DDBJ whole genome shotgun (WGS) entry which is preliminary data.</text>
</comment>
<dbReference type="SUPFAM" id="SSF54197">
    <property type="entry name" value="HIT-like"/>
    <property type="match status" value="1"/>
</dbReference>
<sequence length="180" mass="20116">MAPSDVTRRSARAVGGRRWRGCVGPEDLKLDVSEDLSLNCLFCRQDDARLNQISHRNATCFARLDNFPASEGHTEIVPKRHVESFFDLTPEELQDAFALILAVRTDLTRRLRPEGWTIGVNEGRAAGRSIDHLHIHVIPRRFGDVENPAGGIRQILPNCDPETWRAATTQALQKGSGVLR</sequence>
<dbReference type="Proteomes" id="UP000248627">
    <property type="component" value="Unassembled WGS sequence"/>
</dbReference>
<dbReference type="InterPro" id="IPR036265">
    <property type="entry name" value="HIT-like_sf"/>
</dbReference>
<evidence type="ECO:0000313" key="3">
    <source>
        <dbReference type="EMBL" id="PZG00192.1"/>
    </source>
</evidence>
<feature type="domain" description="HIT" evidence="2">
    <location>
        <begin position="41"/>
        <end position="147"/>
    </location>
</feature>
<reference evidence="3 4" key="1">
    <citation type="submission" date="2018-01" db="EMBL/GenBank/DDBJ databases">
        <title>Draft genome sequence of Jishengella endophytica.</title>
        <authorList>
            <person name="Sahin N."/>
            <person name="Ay H."/>
            <person name="Saygin H."/>
        </authorList>
    </citation>
    <scope>NUCLEOTIDE SEQUENCE [LARGE SCALE GENOMIC DNA]</scope>
    <source>
        <strain evidence="3 4">DSM 45430</strain>
    </source>
</reference>
<dbReference type="EMBL" id="POTX01000012">
    <property type="protein sequence ID" value="PZG00192.1"/>
    <property type="molecule type" value="Genomic_DNA"/>
</dbReference>
<keyword evidence="4" id="KW-1185">Reference proteome</keyword>
<dbReference type="Gene3D" id="3.30.428.10">
    <property type="entry name" value="HIT-like"/>
    <property type="match status" value="1"/>
</dbReference>
<dbReference type="PROSITE" id="PS51084">
    <property type="entry name" value="HIT_2"/>
    <property type="match status" value="1"/>
</dbReference>
<feature type="short sequence motif" description="Histidine triad motif" evidence="1">
    <location>
        <begin position="132"/>
        <end position="136"/>
    </location>
</feature>
<evidence type="ECO:0000259" key="2">
    <source>
        <dbReference type="PROSITE" id="PS51084"/>
    </source>
</evidence>
<organism evidence="3 4">
    <name type="scientific">Micromonospora endophytica</name>
    <dbReference type="NCBI Taxonomy" id="515350"/>
    <lineage>
        <taxon>Bacteria</taxon>
        <taxon>Bacillati</taxon>
        <taxon>Actinomycetota</taxon>
        <taxon>Actinomycetes</taxon>
        <taxon>Micromonosporales</taxon>
        <taxon>Micromonosporaceae</taxon>
        <taxon>Micromonospora</taxon>
    </lineage>
</organism>
<accession>A0A2W2CL30</accession>
<evidence type="ECO:0000256" key="1">
    <source>
        <dbReference type="PROSITE-ProRule" id="PRU00464"/>
    </source>
</evidence>
<dbReference type="GO" id="GO:0003824">
    <property type="term" value="F:catalytic activity"/>
    <property type="evidence" value="ECO:0007669"/>
    <property type="project" value="InterPro"/>
</dbReference>